<feature type="transmembrane region" description="Helical" evidence="2">
    <location>
        <begin position="122"/>
        <end position="141"/>
    </location>
</feature>
<dbReference type="Pfam" id="PF13833">
    <property type="entry name" value="EF-hand_8"/>
    <property type="match status" value="1"/>
</dbReference>
<feature type="domain" description="EF-hand" evidence="3">
    <location>
        <begin position="166"/>
        <end position="201"/>
    </location>
</feature>
<keyword evidence="5" id="KW-1185">Reference proteome</keyword>
<evidence type="ECO:0000313" key="4">
    <source>
        <dbReference type="EMBL" id="GHE09518.1"/>
    </source>
</evidence>
<dbReference type="Proteomes" id="UP000655443">
    <property type="component" value="Unassembled WGS sequence"/>
</dbReference>
<dbReference type="PROSITE" id="PS50222">
    <property type="entry name" value="EF_HAND_2"/>
    <property type="match status" value="3"/>
</dbReference>
<dbReference type="Pfam" id="PF13202">
    <property type="entry name" value="EF-hand_5"/>
    <property type="match status" value="1"/>
</dbReference>
<evidence type="ECO:0000256" key="2">
    <source>
        <dbReference type="SAM" id="Phobius"/>
    </source>
</evidence>
<gene>
    <name evidence="4" type="ORF">GCM10010339_62060</name>
</gene>
<dbReference type="SUPFAM" id="SSF47473">
    <property type="entry name" value="EF-hand"/>
    <property type="match status" value="1"/>
</dbReference>
<protein>
    <recommendedName>
        <fullName evidence="3">EF-hand domain-containing protein</fullName>
    </recommendedName>
</protein>
<evidence type="ECO:0000259" key="3">
    <source>
        <dbReference type="PROSITE" id="PS50222"/>
    </source>
</evidence>
<reference evidence="4" key="1">
    <citation type="journal article" date="2014" name="Int. J. Syst. Evol. Microbiol.">
        <title>Complete genome sequence of Corynebacterium casei LMG S-19264T (=DSM 44701T), isolated from a smear-ripened cheese.</title>
        <authorList>
            <consortium name="US DOE Joint Genome Institute (JGI-PGF)"/>
            <person name="Walter F."/>
            <person name="Albersmeier A."/>
            <person name="Kalinowski J."/>
            <person name="Ruckert C."/>
        </authorList>
    </citation>
    <scope>NUCLEOTIDE SEQUENCE</scope>
    <source>
        <strain evidence="4">JCM 4714</strain>
    </source>
</reference>
<dbReference type="AlphaFoldDB" id="A0A919D4E2"/>
<feature type="transmembrane region" description="Helical" evidence="2">
    <location>
        <begin position="58"/>
        <end position="77"/>
    </location>
</feature>
<evidence type="ECO:0000313" key="5">
    <source>
        <dbReference type="Proteomes" id="UP000655443"/>
    </source>
</evidence>
<sequence>MRLSGARLLWARGCLAVLALGEGLPGAWALFLPRRFYGSFPLPGHPWAALFPPYNEHLMRDFGAAVLALAAVLAWAACDTRPRLVRAAVVGLLVFSVPHLVFHSAHFDVSADGEVPAQVLSLALPIVLALAVLATTAGATGTDRPAPLTPRTTTREERGPKMTSSVQEQRLQRRFELWDRDGNGQIDRGDWEKEAYRILASFDVTPAEPKGEALLDAYLGMWDFLAEQAKVGTDGSLTEEQFKELALNQVLARGRAGFDEVVEPTIRSILNLCDTDGNGQVSRTEFRSWINAVGADPSTADAAFDAIDANGDQQLSVDELVQAVHKYHAGELDVALL</sequence>
<dbReference type="InterPro" id="IPR018247">
    <property type="entry name" value="EF_Hand_1_Ca_BS"/>
</dbReference>
<dbReference type="SMART" id="SM00054">
    <property type="entry name" value="EFh"/>
    <property type="match status" value="3"/>
</dbReference>
<dbReference type="InterPro" id="IPR002048">
    <property type="entry name" value="EF_hand_dom"/>
</dbReference>
<dbReference type="GO" id="GO:0005509">
    <property type="term" value="F:calcium ion binding"/>
    <property type="evidence" value="ECO:0007669"/>
    <property type="project" value="InterPro"/>
</dbReference>
<name>A0A919D4E2_9ACTN</name>
<proteinExistence type="predicted"/>
<dbReference type="RefSeq" id="WP_229882074.1">
    <property type="nucleotide sequence ID" value="NZ_BMVG01000020.1"/>
</dbReference>
<keyword evidence="2" id="KW-0812">Transmembrane</keyword>
<dbReference type="PROSITE" id="PS00018">
    <property type="entry name" value="EF_HAND_1"/>
    <property type="match status" value="3"/>
</dbReference>
<reference evidence="4" key="2">
    <citation type="submission" date="2020-09" db="EMBL/GenBank/DDBJ databases">
        <authorList>
            <person name="Sun Q."/>
            <person name="Ohkuma M."/>
        </authorList>
    </citation>
    <scope>NUCLEOTIDE SEQUENCE</scope>
    <source>
        <strain evidence="4">JCM 4714</strain>
    </source>
</reference>
<feature type="domain" description="EF-hand" evidence="3">
    <location>
        <begin position="261"/>
        <end position="296"/>
    </location>
</feature>
<comment type="caution">
    <text evidence="4">The sequence shown here is derived from an EMBL/GenBank/DDBJ whole genome shotgun (WGS) entry which is preliminary data.</text>
</comment>
<feature type="compositionally biased region" description="Low complexity" evidence="1">
    <location>
        <begin position="141"/>
        <end position="152"/>
    </location>
</feature>
<keyword evidence="2" id="KW-1133">Transmembrane helix</keyword>
<keyword evidence="2" id="KW-0472">Membrane</keyword>
<feature type="transmembrane region" description="Helical" evidence="2">
    <location>
        <begin position="84"/>
        <end position="102"/>
    </location>
</feature>
<dbReference type="Gene3D" id="1.10.238.10">
    <property type="entry name" value="EF-hand"/>
    <property type="match status" value="1"/>
</dbReference>
<feature type="domain" description="EF-hand" evidence="3">
    <location>
        <begin position="300"/>
        <end position="330"/>
    </location>
</feature>
<feature type="region of interest" description="Disordered" evidence="1">
    <location>
        <begin position="141"/>
        <end position="168"/>
    </location>
</feature>
<accession>A0A919D4E2</accession>
<evidence type="ECO:0000256" key="1">
    <source>
        <dbReference type="SAM" id="MobiDB-lite"/>
    </source>
</evidence>
<dbReference type="EMBL" id="BMVG01000020">
    <property type="protein sequence ID" value="GHE09518.1"/>
    <property type="molecule type" value="Genomic_DNA"/>
</dbReference>
<dbReference type="InterPro" id="IPR011992">
    <property type="entry name" value="EF-hand-dom_pair"/>
</dbReference>
<organism evidence="4 5">
    <name type="scientific">Streptomyces alanosinicus</name>
    <dbReference type="NCBI Taxonomy" id="68171"/>
    <lineage>
        <taxon>Bacteria</taxon>
        <taxon>Bacillati</taxon>
        <taxon>Actinomycetota</taxon>
        <taxon>Actinomycetes</taxon>
        <taxon>Kitasatosporales</taxon>
        <taxon>Streptomycetaceae</taxon>
        <taxon>Streptomyces</taxon>
    </lineage>
</organism>